<accession>A0A1U7NJX8</accession>
<comment type="caution">
    <text evidence="3">The sequence shown here is derived from an EMBL/GenBank/DDBJ whole genome shotgun (WGS) entry which is preliminary data.</text>
</comment>
<protein>
    <recommendedName>
        <fullName evidence="2">DUF218 domain-containing protein</fullName>
    </recommendedName>
</protein>
<dbReference type="AlphaFoldDB" id="A0A1U7NJX8"/>
<dbReference type="GO" id="GO:0000270">
    <property type="term" value="P:peptidoglycan metabolic process"/>
    <property type="evidence" value="ECO:0007669"/>
    <property type="project" value="TreeGrafter"/>
</dbReference>
<dbReference type="InterPro" id="IPR014729">
    <property type="entry name" value="Rossmann-like_a/b/a_fold"/>
</dbReference>
<reference evidence="3 4" key="1">
    <citation type="submission" date="2016-11" db="EMBL/GenBank/DDBJ databases">
        <title>Description of two novel members of the family Erysipelotrichaceae: Ileibacterium lipovorans gen. nov., sp. nov. and Dubosiella newyorkensis, gen. nov., sp. nov.</title>
        <authorList>
            <person name="Cox L.M."/>
            <person name="Sohn J."/>
            <person name="Tyrrell K.L."/>
            <person name="Citron D.M."/>
            <person name="Lawson P.A."/>
            <person name="Patel N.B."/>
            <person name="Iizumi T."/>
            <person name="Perez-Perez G.I."/>
            <person name="Goldstein E.J."/>
            <person name="Blaser M.J."/>
        </authorList>
    </citation>
    <scope>NUCLEOTIDE SEQUENCE [LARGE SCALE GENOMIC DNA]</scope>
    <source>
        <strain evidence="3 4">NYU-BL-A4</strain>
    </source>
</reference>
<feature type="transmembrane region" description="Helical" evidence="1">
    <location>
        <begin position="62"/>
        <end position="90"/>
    </location>
</feature>
<keyword evidence="1" id="KW-0472">Membrane</keyword>
<keyword evidence="1" id="KW-0812">Transmembrane</keyword>
<dbReference type="PANTHER" id="PTHR30336">
    <property type="entry name" value="INNER MEMBRANE PROTEIN, PROBABLE PERMEASE"/>
    <property type="match status" value="1"/>
</dbReference>
<sequence>MMLTILLFLFLISLCVFLSIMYREPRTLWSGFSFFWVLLFLGLLIIGYLMKYSQWIVEHQGLYLALIILLIIAMILLFMFPVLVILTFFVEGIKLIRHEGFRFSNILSLLFSIGLFVYLFGFPIFFGLQQNPYLTILYGIVSTCVVFGLSVFTIFCFSAMLNLVHFTKRKNLDAIIVLGSGILGKKITPLLKGRVDAGIELLKKNPKAILILSGGQGEGEEIPESKAMYEYCLSKGVDPDRMIQENRSKNTNENLLFSRELLSGQKDRVAIVTTRYHVFRALELARLQNFRCIGFGSKTKWYFTLNAFLREFIGYIAMTWKTQAILLGILLIPWFLTILLTLRK</sequence>
<dbReference type="PANTHER" id="PTHR30336:SF4">
    <property type="entry name" value="ENVELOPE BIOGENESIS FACTOR ELYC"/>
    <property type="match status" value="1"/>
</dbReference>
<dbReference type="InterPro" id="IPR051599">
    <property type="entry name" value="Cell_Envelope_Assoc"/>
</dbReference>
<dbReference type="Gene3D" id="3.40.50.620">
    <property type="entry name" value="HUPs"/>
    <property type="match status" value="1"/>
</dbReference>
<dbReference type="RefSeq" id="WP_076342288.1">
    <property type="nucleotide sequence ID" value="NZ_CAPDDE010000079.1"/>
</dbReference>
<feature type="transmembrane region" description="Helical" evidence="1">
    <location>
        <begin position="102"/>
        <end position="124"/>
    </location>
</feature>
<feature type="transmembrane region" description="Helical" evidence="1">
    <location>
        <begin position="136"/>
        <end position="161"/>
    </location>
</feature>
<dbReference type="GO" id="GO:0043164">
    <property type="term" value="P:Gram-negative-bacterium-type cell wall biogenesis"/>
    <property type="evidence" value="ECO:0007669"/>
    <property type="project" value="TreeGrafter"/>
</dbReference>
<feature type="transmembrane region" description="Helical" evidence="1">
    <location>
        <begin position="6"/>
        <end position="22"/>
    </location>
</feature>
<dbReference type="GeneID" id="78276460"/>
<keyword evidence="1" id="KW-1133">Transmembrane helix</keyword>
<dbReference type="Pfam" id="PF02698">
    <property type="entry name" value="DUF218"/>
    <property type="match status" value="1"/>
</dbReference>
<proteinExistence type="predicted"/>
<name>A0A1U7NJX8_9FIRM</name>
<feature type="domain" description="DUF218" evidence="2">
    <location>
        <begin position="173"/>
        <end position="314"/>
    </location>
</feature>
<dbReference type="STRING" id="1862672.BO225_11005"/>
<keyword evidence="4" id="KW-1185">Reference proteome</keyword>
<feature type="transmembrane region" description="Helical" evidence="1">
    <location>
        <begin position="29"/>
        <end position="50"/>
    </location>
</feature>
<organism evidence="3 4">
    <name type="scientific">Dubosiella newyorkensis</name>
    <dbReference type="NCBI Taxonomy" id="1862672"/>
    <lineage>
        <taxon>Bacteria</taxon>
        <taxon>Bacillati</taxon>
        <taxon>Bacillota</taxon>
        <taxon>Erysipelotrichia</taxon>
        <taxon>Erysipelotrichales</taxon>
        <taxon>Erysipelotrichaceae</taxon>
        <taxon>Dubosiella</taxon>
    </lineage>
</organism>
<evidence type="ECO:0000259" key="2">
    <source>
        <dbReference type="Pfam" id="PF02698"/>
    </source>
</evidence>
<dbReference type="Proteomes" id="UP000186705">
    <property type="component" value="Unassembled WGS sequence"/>
</dbReference>
<evidence type="ECO:0000256" key="1">
    <source>
        <dbReference type="SAM" id="Phobius"/>
    </source>
</evidence>
<evidence type="ECO:0000313" key="3">
    <source>
        <dbReference type="EMBL" id="OLU44149.1"/>
    </source>
</evidence>
<dbReference type="EMBL" id="MPKA01000125">
    <property type="protein sequence ID" value="OLU44149.1"/>
    <property type="molecule type" value="Genomic_DNA"/>
</dbReference>
<feature type="transmembrane region" description="Helical" evidence="1">
    <location>
        <begin position="324"/>
        <end position="342"/>
    </location>
</feature>
<dbReference type="InterPro" id="IPR003848">
    <property type="entry name" value="DUF218"/>
</dbReference>
<dbReference type="CDD" id="cd06259">
    <property type="entry name" value="YdcF-like"/>
    <property type="match status" value="1"/>
</dbReference>
<evidence type="ECO:0000313" key="4">
    <source>
        <dbReference type="Proteomes" id="UP000186705"/>
    </source>
</evidence>
<gene>
    <name evidence="3" type="ORF">BO225_11005</name>
</gene>
<dbReference type="OrthoDB" id="9782395at2"/>
<dbReference type="GO" id="GO:0005886">
    <property type="term" value="C:plasma membrane"/>
    <property type="evidence" value="ECO:0007669"/>
    <property type="project" value="TreeGrafter"/>
</dbReference>